<organism evidence="1 2">
    <name type="scientific">Pendulispora albinea</name>
    <dbReference type="NCBI Taxonomy" id="2741071"/>
    <lineage>
        <taxon>Bacteria</taxon>
        <taxon>Pseudomonadati</taxon>
        <taxon>Myxococcota</taxon>
        <taxon>Myxococcia</taxon>
        <taxon>Myxococcales</taxon>
        <taxon>Sorangiineae</taxon>
        <taxon>Pendulisporaceae</taxon>
        <taxon>Pendulispora</taxon>
    </lineage>
</organism>
<dbReference type="EMBL" id="CP089984">
    <property type="protein sequence ID" value="WXB14545.1"/>
    <property type="molecule type" value="Genomic_DNA"/>
</dbReference>
<dbReference type="Proteomes" id="UP001370348">
    <property type="component" value="Chromosome"/>
</dbReference>
<accession>A0ABZ2LW40</accession>
<name>A0ABZ2LW40_9BACT</name>
<reference evidence="1 2" key="1">
    <citation type="submission" date="2021-12" db="EMBL/GenBank/DDBJ databases">
        <title>Discovery of the Pendulisporaceae a myxobacterial family with distinct sporulation behavior and unique specialized metabolism.</title>
        <authorList>
            <person name="Garcia R."/>
            <person name="Popoff A."/>
            <person name="Bader C.D."/>
            <person name="Loehr J."/>
            <person name="Walesch S."/>
            <person name="Walt C."/>
            <person name="Boldt J."/>
            <person name="Bunk B."/>
            <person name="Haeckl F.J.F.P.J."/>
            <person name="Gunesch A.P."/>
            <person name="Birkelbach J."/>
            <person name="Nuebel U."/>
            <person name="Pietschmann T."/>
            <person name="Bach T."/>
            <person name="Mueller R."/>
        </authorList>
    </citation>
    <scope>NUCLEOTIDE SEQUENCE [LARGE SCALE GENOMIC DNA]</scope>
    <source>
        <strain evidence="1 2">MSr11954</strain>
    </source>
</reference>
<protein>
    <submittedName>
        <fullName evidence="1">Uncharacterized protein</fullName>
    </submittedName>
</protein>
<keyword evidence="2" id="KW-1185">Reference proteome</keyword>
<dbReference type="RefSeq" id="WP_394824167.1">
    <property type="nucleotide sequence ID" value="NZ_CP089984.1"/>
</dbReference>
<proteinExistence type="predicted"/>
<sequence>MAGLSKEARLNLLEALRLDAGQADVSSDRPDRVAADFYPIAEHLRAIEPDVVLIVGDRGAGKTKLKTAVTDNSLRDALVKYTPGLRAPDGNVSWYDAWPLRRKGPDSGAWTSFASAHKHDREVIDLWAAYLVRVLEERLDGEGRAAMEPLIRVQGGDAEACFNAYSAVKLSAMLALDRLDEHLEKRGEWVFLAYDELDTIVFADWEALGSAVRSLVSFWASYARRWSRIRPKIFMRTDFYAHNREIAGADIAKLSANRVELAWNDKNLYGALLKHIANKSEELLDYVRKVVSVIDFHQLGHIPKLARATDALPFVTRLVGDYMGANSKKGAAFTWILDHLRDGNGRVSPRRLVWLLEFAAAQERKDPKAVGNHLLHPVSLRNALDDVSVQHVDNANSSELRWLRGLEARLKVDREVPWTRKELERLLAIDFEKSWSTNDEVRPPGQDIREVFENLIELGVIRVRSADSFDVPDLYLAGLKLRRKGGVRKH</sequence>
<gene>
    <name evidence="1" type="ORF">LZC94_42815</name>
</gene>
<evidence type="ECO:0000313" key="2">
    <source>
        <dbReference type="Proteomes" id="UP001370348"/>
    </source>
</evidence>
<evidence type="ECO:0000313" key="1">
    <source>
        <dbReference type="EMBL" id="WXB14545.1"/>
    </source>
</evidence>